<dbReference type="SUPFAM" id="SSF143081">
    <property type="entry name" value="BB1717-like"/>
    <property type="match status" value="1"/>
</dbReference>
<evidence type="ECO:0000313" key="10">
    <source>
        <dbReference type="EMBL" id="SDX49225.1"/>
    </source>
</evidence>
<dbReference type="RefSeq" id="WP_091813187.1">
    <property type="nucleotide sequence ID" value="NZ_FNNE01000005.1"/>
</dbReference>
<keyword evidence="6" id="KW-0238">DNA-binding</keyword>
<dbReference type="InterPro" id="IPR036590">
    <property type="entry name" value="SRAP-like"/>
</dbReference>
<dbReference type="GO" id="GO:0106300">
    <property type="term" value="P:protein-DNA covalent cross-linking repair"/>
    <property type="evidence" value="ECO:0007669"/>
    <property type="project" value="InterPro"/>
</dbReference>
<dbReference type="PANTHER" id="PTHR13604">
    <property type="entry name" value="DC12-RELATED"/>
    <property type="match status" value="1"/>
</dbReference>
<proteinExistence type="inferred from homology"/>
<keyword evidence="7" id="KW-0456">Lyase</keyword>
<dbReference type="GO" id="GO:0016829">
    <property type="term" value="F:lyase activity"/>
    <property type="evidence" value="ECO:0007669"/>
    <property type="project" value="UniProtKB-KW"/>
</dbReference>
<evidence type="ECO:0000256" key="4">
    <source>
        <dbReference type="ARBA" id="ARBA00022801"/>
    </source>
</evidence>
<organism evidence="9 11">
    <name type="scientific">Marinobacter mobilis</name>
    <dbReference type="NCBI Taxonomy" id="488533"/>
    <lineage>
        <taxon>Bacteria</taxon>
        <taxon>Pseudomonadati</taxon>
        <taxon>Pseudomonadota</taxon>
        <taxon>Gammaproteobacteria</taxon>
        <taxon>Pseudomonadales</taxon>
        <taxon>Marinobacteraceae</taxon>
        <taxon>Marinobacter</taxon>
    </lineage>
</organism>
<dbReference type="PANTHER" id="PTHR13604:SF0">
    <property type="entry name" value="ABASIC SITE PROCESSING PROTEIN HMCES"/>
    <property type="match status" value="1"/>
</dbReference>
<evidence type="ECO:0000256" key="6">
    <source>
        <dbReference type="ARBA" id="ARBA00023125"/>
    </source>
</evidence>
<reference evidence="9 11" key="1">
    <citation type="submission" date="2016-10" db="EMBL/GenBank/DDBJ databases">
        <authorList>
            <person name="de Groot N.N."/>
        </authorList>
    </citation>
    <scope>NUCLEOTIDE SEQUENCE [LARGE SCALE GENOMIC DNA]</scope>
    <source>
        <strain evidence="9 11">CGMCC 1.7059</strain>
    </source>
</reference>
<keyword evidence="3" id="KW-0227">DNA damage</keyword>
<keyword evidence="2 8" id="KW-0645">Protease</keyword>
<sequence>MCGRYNIIDDADVRHLMDVLGVDLYPQTRLNVAPGSLGSIVYDAGMGRTLDSALWSLLIEPHPGTTGFRPSPRYSTFNARADRLGSSPLWKERFANQRAIVPASGFHEWTGPVGHKQCYNIRASEGAIAFAGLYEIWEFDGQRVASFTIITLPAHPRFAHIHPQSVPLMLRPEDFDTWLDPQLTHTDPFQHLLQPQIRVTLEVAPVRSPDDLKPLTAATTIAADRSAVPG</sequence>
<dbReference type="STRING" id="488533.SAMN04487960_105303"/>
<evidence type="ECO:0000313" key="11">
    <source>
        <dbReference type="Proteomes" id="UP000199675"/>
    </source>
</evidence>
<keyword evidence="5" id="KW-0190">Covalent protein-DNA linkage</keyword>
<accession>A0A1H2YAY6</accession>
<comment type="similarity">
    <text evidence="1 8">Belongs to the SOS response-associated peptidase family.</text>
</comment>
<dbReference type="Proteomes" id="UP000199675">
    <property type="component" value="Unassembled WGS sequence"/>
</dbReference>
<name>A0A1H2YAY6_9GAMM</name>
<evidence type="ECO:0000256" key="7">
    <source>
        <dbReference type="ARBA" id="ARBA00023239"/>
    </source>
</evidence>
<dbReference type="EMBL" id="FNNE01000010">
    <property type="protein sequence ID" value="SDX49225.1"/>
    <property type="molecule type" value="Genomic_DNA"/>
</dbReference>
<dbReference type="GO" id="GO:0006508">
    <property type="term" value="P:proteolysis"/>
    <property type="evidence" value="ECO:0007669"/>
    <property type="project" value="UniProtKB-KW"/>
</dbReference>
<dbReference type="Gene3D" id="3.90.1680.10">
    <property type="entry name" value="SOS response associated peptidase-like"/>
    <property type="match status" value="1"/>
</dbReference>
<evidence type="ECO:0000256" key="2">
    <source>
        <dbReference type="ARBA" id="ARBA00022670"/>
    </source>
</evidence>
<keyword evidence="11" id="KW-1185">Reference proteome</keyword>
<protein>
    <recommendedName>
        <fullName evidence="8">Abasic site processing protein</fullName>
        <ecNumber evidence="8">3.4.-.-</ecNumber>
    </recommendedName>
</protein>
<evidence type="ECO:0000256" key="5">
    <source>
        <dbReference type="ARBA" id="ARBA00023124"/>
    </source>
</evidence>
<dbReference type="EC" id="3.4.-.-" evidence="8"/>
<dbReference type="Pfam" id="PF02586">
    <property type="entry name" value="SRAP"/>
    <property type="match status" value="1"/>
</dbReference>
<dbReference type="InterPro" id="IPR003738">
    <property type="entry name" value="SRAP"/>
</dbReference>
<dbReference type="AlphaFoldDB" id="A0A1H2YAY6"/>
<evidence type="ECO:0000256" key="8">
    <source>
        <dbReference type="RuleBase" id="RU364100"/>
    </source>
</evidence>
<evidence type="ECO:0000313" key="9">
    <source>
        <dbReference type="EMBL" id="SDX01719.1"/>
    </source>
</evidence>
<keyword evidence="4 8" id="KW-0378">Hydrolase</keyword>
<evidence type="ECO:0000256" key="3">
    <source>
        <dbReference type="ARBA" id="ARBA00022763"/>
    </source>
</evidence>
<dbReference type="EMBL" id="FNNE01000005">
    <property type="protein sequence ID" value="SDX01719.1"/>
    <property type="molecule type" value="Genomic_DNA"/>
</dbReference>
<gene>
    <name evidence="9" type="ORF">SAMN04487960_105303</name>
    <name evidence="10" type="ORF">SAMN04487960_11033</name>
</gene>
<dbReference type="GO" id="GO:0003697">
    <property type="term" value="F:single-stranded DNA binding"/>
    <property type="evidence" value="ECO:0007669"/>
    <property type="project" value="InterPro"/>
</dbReference>
<evidence type="ECO:0000256" key="1">
    <source>
        <dbReference type="ARBA" id="ARBA00008136"/>
    </source>
</evidence>
<dbReference type="OrthoDB" id="6192129at2"/>
<dbReference type="GO" id="GO:0008233">
    <property type="term" value="F:peptidase activity"/>
    <property type="evidence" value="ECO:0007669"/>
    <property type="project" value="UniProtKB-KW"/>
</dbReference>